<keyword evidence="4" id="KW-1185">Reference proteome</keyword>
<dbReference type="Proteomes" id="UP000238296">
    <property type="component" value="Unassembled WGS sequence"/>
</dbReference>
<gene>
    <name evidence="2" type="ORF">BKN37_21230</name>
    <name evidence="3" type="ORF">C1Y40_04047</name>
</gene>
<proteinExistence type="predicted"/>
<evidence type="ECO:0000313" key="5">
    <source>
        <dbReference type="Proteomes" id="UP000238296"/>
    </source>
</evidence>
<evidence type="ECO:0000313" key="4">
    <source>
        <dbReference type="Proteomes" id="UP000179734"/>
    </source>
</evidence>
<protein>
    <recommendedName>
        <fullName evidence="6">Transposase</fullName>
    </recommendedName>
</protein>
<reference evidence="3" key="3">
    <citation type="submission" date="2018-01" db="EMBL/GenBank/DDBJ databases">
        <authorList>
            <person name="Gaut B.S."/>
            <person name="Morton B.R."/>
            <person name="Clegg M.T."/>
            <person name="Duvall M.R."/>
        </authorList>
    </citation>
    <scope>NUCLEOTIDE SEQUENCE</scope>
    <source>
        <strain evidence="3">ATCC BAA-2683</strain>
    </source>
</reference>
<evidence type="ECO:0000256" key="1">
    <source>
        <dbReference type="SAM" id="Coils"/>
    </source>
</evidence>
<reference evidence="3 5" key="2">
    <citation type="journal article" date="2017" name="Int. J. Syst. Evol. Microbiol.">
        <title>Mycobacterium talmoniae sp. nov., a slowly growing mycobacterium isolated from human respiratory samples.</title>
        <authorList>
            <person name="Davidson R.M."/>
            <person name="DeGroote M.A."/>
            <person name="Marola J.L."/>
            <person name="Buss S."/>
            <person name="Jones V."/>
            <person name="McNeil M.R."/>
            <person name="Freifeld A.G."/>
            <person name="Elaine Epperson L."/>
            <person name="Hasan N.A."/>
            <person name="Jackson M."/>
            <person name="Iwen P.C."/>
            <person name="Salfinger M."/>
            <person name="Strong M."/>
        </authorList>
    </citation>
    <scope>NUCLEOTIDE SEQUENCE [LARGE SCALE GENOMIC DNA]</scope>
    <source>
        <strain evidence="3 5">ATCC BAA-2683</strain>
    </source>
</reference>
<feature type="coiled-coil region" evidence="1">
    <location>
        <begin position="83"/>
        <end position="110"/>
    </location>
</feature>
<name>A0A1S1NGL3_9MYCO</name>
<evidence type="ECO:0008006" key="6">
    <source>
        <dbReference type="Google" id="ProtNLM"/>
    </source>
</evidence>
<sequence>MSISAGFTVAEIRELVFEYQGLAHGRKGGWLAARGIGHWQMRRWRDAVFDGDLDRGLIPRQGGPVTLPPGRRAAAARTRAAELTAHELEVDRLTARIRELEETNDALGKAIGLLHAMSEHEPADTPTTTDPSDS</sequence>
<reference evidence="2 4" key="1">
    <citation type="submission" date="2016-10" db="EMBL/GenBank/DDBJ databases">
        <title>Genome sequence of Mycobacterium talmonii.</title>
        <authorList>
            <person name="Greninger A.L."/>
            <person name="Elliott B."/>
            <person name="Vasireddy S."/>
            <person name="Vasireddy R."/>
        </authorList>
    </citation>
    <scope>NUCLEOTIDE SEQUENCE [LARGE SCALE GENOMIC DNA]</scope>
    <source>
        <strain evidence="2">MO-5499</strain>
        <strain evidence="4">NE-TNMC-100812</strain>
    </source>
</reference>
<comment type="caution">
    <text evidence="2">The sequence shown here is derived from an EMBL/GenBank/DDBJ whole genome shotgun (WGS) entry which is preliminary data.</text>
</comment>
<evidence type="ECO:0000313" key="2">
    <source>
        <dbReference type="EMBL" id="OHU98140.1"/>
    </source>
</evidence>
<keyword evidence="1" id="KW-0175">Coiled coil</keyword>
<accession>A0A1S1NGL3</accession>
<dbReference type="AlphaFoldDB" id="A0A1S1NGL3"/>
<dbReference type="EMBL" id="PPEA01000587">
    <property type="protein sequence ID" value="PQM45788.1"/>
    <property type="molecule type" value="Genomic_DNA"/>
</dbReference>
<dbReference type="RefSeq" id="WP_071028937.1">
    <property type="nucleotide sequence ID" value="NZ_MLQM01000152.1"/>
</dbReference>
<dbReference type="EMBL" id="MLQM01000152">
    <property type="protein sequence ID" value="OHU98140.1"/>
    <property type="molecule type" value="Genomic_DNA"/>
</dbReference>
<evidence type="ECO:0000313" key="3">
    <source>
        <dbReference type="EMBL" id="PQM45788.1"/>
    </source>
</evidence>
<organism evidence="2 4">
    <name type="scientific">Mycobacterium talmoniae</name>
    <dbReference type="NCBI Taxonomy" id="1858794"/>
    <lineage>
        <taxon>Bacteria</taxon>
        <taxon>Bacillati</taxon>
        <taxon>Actinomycetota</taxon>
        <taxon>Actinomycetes</taxon>
        <taxon>Mycobacteriales</taxon>
        <taxon>Mycobacteriaceae</taxon>
        <taxon>Mycobacterium</taxon>
    </lineage>
</organism>
<dbReference type="Proteomes" id="UP000179734">
    <property type="component" value="Unassembled WGS sequence"/>
</dbReference>